<dbReference type="EMBL" id="JMQA01000032">
    <property type="protein sequence ID" value="KFN07671.1"/>
    <property type="molecule type" value="Genomic_DNA"/>
</dbReference>
<evidence type="ECO:0000256" key="1">
    <source>
        <dbReference type="SAM" id="Phobius"/>
    </source>
</evidence>
<keyword evidence="1" id="KW-0812">Transmembrane</keyword>
<feature type="transmembrane region" description="Helical" evidence="1">
    <location>
        <begin position="43"/>
        <end position="66"/>
    </location>
</feature>
<reference evidence="2 3" key="1">
    <citation type="submission" date="2014-04" db="EMBL/GenBank/DDBJ databases">
        <authorList>
            <person name="Bishop-Lilly K.A."/>
            <person name="Broomall S.M."/>
            <person name="Chain P.S."/>
            <person name="Chertkov O."/>
            <person name="Coyne S.R."/>
            <person name="Daligault H.E."/>
            <person name="Davenport K.W."/>
            <person name="Erkkila T."/>
            <person name="Frey K.G."/>
            <person name="Gibbons H.S."/>
            <person name="Gu W."/>
            <person name="Jaissle J."/>
            <person name="Johnson S.L."/>
            <person name="Koroleva G.I."/>
            <person name="Ladner J.T."/>
            <person name="Lo C.-C."/>
            <person name="Minogue T.D."/>
            <person name="Munk C."/>
            <person name="Palacios G.F."/>
            <person name="Redden C.L."/>
            <person name="Rosenzweig C.N."/>
            <person name="Scholz M.B."/>
            <person name="Teshima H."/>
            <person name="Xu Y."/>
        </authorList>
    </citation>
    <scope>NUCLEOTIDE SEQUENCE [LARGE SCALE GENOMIC DNA]</scope>
    <source>
        <strain evidence="2 3">8244</strain>
    </source>
</reference>
<evidence type="ECO:0000313" key="3">
    <source>
        <dbReference type="Proteomes" id="UP000029278"/>
    </source>
</evidence>
<name>A0A090ZU67_PAEMA</name>
<protein>
    <submittedName>
        <fullName evidence="2">Uncharacterized protein</fullName>
    </submittedName>
</protein>
<gene>
    <name evidence="2" type="ORF">DJ90_6071</name>
</gene>
<evidence type="ECO:0000313" key="2">
    <source>
        <dbReference type="EMBL" id="KFN07671.1"/>
    </source>
</evidence>
<sequence>MSTPISGIFCPYFPKNGPERGYFLAIRENSGINFLYFSLNGDIGGITTFLVLIFLGGVFLGALLGFHELCHTGIPCLDRGLAFLAFT</sequence>
<comment type="caution">
    <text evidence="2">The sequence shown here is derived from an EMBL/GenBank/DDBJ whole genome shotgun (WGS) entry which is preliminary data.</text>
</comment>
<keyword evidence="1" id="KW-0472">Membrane</keyword>
<dbReference type="Proteomes" id="UP000029278">
    <property type="component" value="Unassembled WGS sequence"/>
</dbReference>
<dbReference type="HOGENOM" id="CLU_2480409_0_0_9"/>
<dbReference type="AlphaFoldDB" id="A0A090ZU67"/>
<accession>A0A090ZU67</accession>
<proteinExistence type="predicted"/>
<dbReference type="STRING" id="44252.DJ90_6071"/>
<organism evidence="2 3">
    <name type="scientific">Paenibacillus macerans</name>
    <name type="common">Bacillus macerans</name>
    <dbReference type="NCBI Taxonomy" id="44252"/>
    <lineage>
        <taxon>Bacteria</taxon>
        <taxon>Bacillati</taxon>
        <taxon>Bacillota</taxon>
        <taxon>Bacilli</taxon>
        <taxon>Bacillales</taxon>
        <taxon>Paenibacillaceae</taxon>
        <taxon>Paenibacillus</taxon>
    </lineage>
</organism>
<keyword evidence="1" id="KW-1133">Transmembrane helix</keyword>
<keyword evidence="3" id="KW-1185">Reference proteome</keyword>